<dbReference type="RefSeq" id="WP_014616097.1">
    <property type="nucleotide sequence ID" value="NC_017574.1"/>
</dbReference>
<evidence type="ECO:0000313" key="3">
    <source>
        <dbReference type="Proteomes" id="UP000007953"/>
    </source>
</evidence>
<proteinExistence type="predicted"/>
<dbReference type="GeneID" id="61365678"/>
<gene>
    <name evidence="2" type="ordered locus">RSPO_c00714</name>
</gene>
<protein>
    <submittedName>
        <fullName evidence="2">Uncharacterized protein</fullName>
    </submittedName>
</protein>
<dbReference type="Proteomes" id="UP000007953">
    <property type="component" value="Chromosome"/>
</dbReference>
<feature type="compositionally biased region" description="Basic and acidic residues" evidence="1">
    <location>
        <begin position="18"/>
        <end position="29"/>
    </location>
</feature>
<dbReference type="KEGG" id="rsn:RSPO_c00714"/>
<dbReference type="HOGENOM" id="CLU_1904997_0_0_4"/>
<dbReference type="EMBL" id="CP002819">
    <property type="protein sequence ID" value="AEG68016.1"/>
    <property type="molecule type" value="Genomic_DNA"/>
</dbReference>
<name>F6FY59_RALS8</name>
<feature type="region of interest" description="Disordered" evidence="1">
    <location>
        <begin position="1"/>
        <end position="45"/>
    </location>
</feature>
<reference evidence="2 3" key="1">
    <citation type="journal article" date="2011" name="J. Bacteriol.">
        <title>Complete genome sequence of the plant pathogen Ralstonia solanacearum strain Po82.</title>
        <authorList>
            <person name="Xu J."/>
            <person name="Zheng H.J."/>
            <person name="Liu L."/>
            <person name="Pan Z.C."/>
            <person name="Prior P."/>
            <person name="Tang B."/>
            <person name="Xu J.S."/>
            <person name="Zhang H."/>
            <person name="Tian Q."/>
            <person name="Zhang L.Q."/>
            <person name="Feng J."/>
        </authorList>
    </citation>
    <scope>NUCLEOTIDE SEQUENCE [LARGE SCALE GENOMIC DNA]</scope>
    <source>
        <strain evidence="2 3">Po82</strain>
    </source>
</reference>
<accession>F6FY59</accession>
<evidence type="ECO:0000313" key="2">
    <source>
        <dbReference type="EMBL" id="AEG68016.1"/>
    </source>
</evidence>
<sequence length="133" mass="15499">MLARHGSASAPTHASTPMRERAHEEKPMRGYDNASEISRDEHEPARARCDFDMRIDTARAHDTRTRRDACMSVDDESMEHADRSVHRLAAGRMPRIVRSRMRRPDHGAPSTNRRIFISHARHGDRRMTWRAYR</sequence>
<dbReference type="AlphaFoldDB" id="F6FY59"/>
<evidence type="ECO:0000256" key="1">
    <source>
        <dbReference type="SAM" id="MobiDB-lite"/>
    </source>
</evidence>
<dbReference type="PATRIC" id="fig|1031711.3.peg.697"/>
<organism evidence="2 3">
    <name type="scientific">Ralstonia solanacearum (strain Po82)</name>
    <dbReference type="NCBI Taxonomy" id="1031711"/>
    <lineage>
        <taxon>Bacteria</taxon>
        <taxon>Pseudomonadati</taxon>
        <taxon>Pseudomonadota</taxon>
        <taxon>Betaproteobacteria</taxon>
        <taxon>Burkholderiales</taxon>
        <taxon>Burkholderiaceae</taxon>
        <taxon>Ralstonia</taxon>
        <taxon>Ralstonia solanacearum species complex</taxon>
    </lineage>
</organism>
<feature type="region of interest" description="Disordered" evidence="1">
    <location>
        <begin position="76"/>
        <end position="111"/>
    </location>
</feature>